<evidence type="ECO:0000256" key="5">
    <source>
        <dbReference type="SAM" id="Phobius"/>
    </source>
</evidence>
<feature type="transmembrane region" description="Helical" evidence="5">
    <location>
        <begin position="306"/>
        <end position="327"/>
    </location>
</feature>
<dbReference type="Proteomes" id="UP000322000">
    <property type="component" value="Chromosome 16"/>
</dbReference>
<evidence type="ECO:0000313" key="9">
    <source>
        <dbReference type="RefSeq" id="XP_026738999.1"/>
    </source>
</evidence>
<organism evidence="7 9">
    <name type="scientific">Trichoplusia ni</name>
    <name type="common">Cabbage looper</name>
    <dbReference type="NCBI Taxonomy" id="7111"/>
    <lineage>
        <taxon>Eukaryota</taxon>
        <taxon>Metazoa</taxon>
        <taxon>Ecdysozoa</taxon>
        <taxon>Arthropoda</taxon>
        <taxon>Hexapoda</taxon>
        <taxon>Insecta</taxon>
        <taxon>Pterygota</taxon>
        <taxon>Neoptera</taxon>
        <taxon>Endopterygota</taxon>
        <taxon>Lepidoptera</taxon>
        <taxon>Glossata</taxon>
        <taxon>Ditrysia</taxon>
        <taxon>Noctuoidea</taxon>
        <taxon>Noctuidae</taxon>
        <taxon>Plusiinae</taxon>
        <taxon>Trichoplusia</taxon>
    </lineage>
</organism>
<dbReference type="InterPro" id="IPR005828">
    <property type="entry name" value="MFS_sugar_transport-like"/>
</dbReference>
<dbReference type="GeneID" id="113501896"/>
<dbReference type="AlphaFoldDB" id="A0A7E5WEB0"/>
<feature type="transmembrane region" description="Helical" evidence="5">
    <location>
        <begin position="137"/>
        <end position="155"/>
    </location>
</feature>
<reference evidence="8 9" key="1">
    <citation type="submission" date="2025-04" db="UniProtKB">
        <authorList>
            <consortium name="RefSeq"/>
        </authorList>
    </citation>
    <scope>IDENTIFICATION</scope>
</reference>
<feature type="transmembrane region" description="Helical" evidence="5">
    <location>
        <begin position="452"/>
        <end position="474"/>
    </location>
</feature>
<evidence type="ECO:0000313" key="7">
    <source>
        <dbReference type="Proteomes" id="UP000322000"/>
    </source>
</evidence>
<dbReference type="Gene3D" id="1.20.1250.20">
    <property type="entry name" value="MFS general substrate transporter like domains"/>
    <property type="match status" value="1"/>
</dbReference>
<feature type="transmembrane region" description="Helical" evidence="5">
    <location>
        <begin position="197"/>
        <end position="218"/>
    </location>
</feature>
<dbReference type="PANTHER" id="PTHR24064">
    <property type="entry name" value="SOLUTE CARRIER FAMILY 22 MEMBER"/>
    <property type="match status" value="1"/>
</dbReference>
<dbReference type="GO" id="GO:0016020">
    <property type="term" value="C:membrane"/>
    <property type="evidence" value="ECO:0007669"/>
    <property type="project" value="UniProtKB-SubCell"/>
</dbReference>
<keyword evidence="3 5" id="KW-1133">Transmembrane helix</keyword>
<feature type="domain" description="Major facilitator superfamily (MFS) profile" evidence="6">
    <location>
        <begin position="51"/>
        <end position="478"/>
    </location>
</feature>
<dbReference type="CDD" id="cd17317">
    <property type="entry name" value="MFS_SLC22"/>
    <property type="match status" value="1"/>
</dbReference>
<dbReference type="GO" id="GO:0022857">
    <property type="term" value="F:transmembrane transporter activity"/>
    <property type="evidence" value="ECO:0007669"/>
    <property type="project" value="InterPro"/>
</dbReference>
<dbReference type="InterPro" id="IPR036259">
    <property type="entry name" value="MFS_trans_sf"/>
</dbReference>
<dbReference type="SUPFAM" id="SSF103473">
    <property type="entry name" value="MFS general substrate transporter"/>
    <property type="match status" value="1"/>
</dbReference>
<evidence type="ECO:0000313" key="8">
    <source>
        <dbReference type="RefSeq" id="XP_026738998.1"/>
    </source>
</evidence>
<feature type="transmembrane region" description="Helical" evidence="5">
    <location>
        <begin position="392"/>
        <end position="414"/>
    </location>
</feature>
<dbReference type="RefSeq" id="XP_026738999.1">
    <property type="nucleotide sequence ID" value="XM_026883198.1"/>
</dbReference>
<evidence type="ECO:0000259" key="6">
    <source>
        <dbReference type="PROSITE" id="PS50850"/>
    </source>
</evidence>
<evidence type="ECO:0000256" key="2">
    <source>
        <dbReference type="ARBA" id="ARBA00022692"/>
    </source>
</evidence>
<sequence length="493" mass="54440">METKIPDKERSVKKEDSLTNLIGDFGKWQLIVLGTVSLVKLNTGWVQLAILFLTPNLTFRCISLPNSTVDVQNSTCYEGCLKYEYDTSPFDNTIVSEWDLVCERRWLASFTQTMLQAGILVGSSIFGFFSDRYGRKITFLVAVTTVVIIGMGVPFSPNYTVFTVLRTLQGAATAGTMVVSFVIIMESVGPRYREMAGCLYQLPFIIGHISMTLFAFYFRSWNSYMLAMAIPTLVYLGYFLVLSETPRWLVSVGRVDDATRVVTKAARMNNLPTEKIKETLTQLSQDLQANSDKPKLNYTAIFQRGLLLKTVCCCFIWLVTGVSYFGFNQYISQTSPDPFISVALAGVIQIPSNIGSIWLIKILGRRFTLSASCILGGVFVIILHFVPNVFAATLTLGSLGVSCAAICAFTMYIYTSELYPTVVRNMGMGACSTTMRIGSMVAPFISNTSATIPWLPTAVFGLAPIAAGLVCLLLPETKGRNLPDSIEDIRNED</sequence>
<dbReference type="OrthoDB" id="5296287at2759"/>
<evidence type="ECO:0000256" key="1">
    <source>
        <dbReference type="ARBA" id="ARBA00004141"/>
    </source>
</evidence>
<keyword evidence="7" id="KW-1185">Reference proteome</keyword>
<dbReference type="PROSITE" id="PS50850">
    <property type="entry name" value="MFS"/>
    <property type="match status" value="1"/>
</dbReference>
<dbReference type="Pfam" id="PF00083">
    <property type="entry name" value="Sugar_tr"/>
    <property type="match status" value="1"/>
</dbReference>
<evidence type="ECO:0000256" key="4">
    <source>
        <dbReference type="ARBA" id="ARBA00023136"/>
    </source>
</evidence>
<evidence type="ECO:0000256" key="3">
    <source>
        <dbReference type="ARBA" id="ARBA00022989"/>
    </source>
</evidence>
<dbReference type="KEGG" id="tnl:113501896"/>
<feature type="transmembrane region" description="Helical" evidence="5">
    <location>
        <begin position="167"/>
        <end position="185"/>
    </location>
</feature>
<proteinExistence type="predicted"/>
<dbReference type="InterPro" id="IPR020846">
    <property type="entry name" value="MFS_dom"/>
</dbReference>
<feature type="transmembrane region" description="Helical" evidence="5">
    <location>
        <begin position="106"/>
        <end position="130"/>
    </location>
</feature>
<keyword evidence="4 5" id="KW-0472">Membrane</keyword>
<keyword evidence="2 5" id="KW-0812">Transmembrane</keyword>
<protein>
    <submittedName>
        <fullName evidence="8 9">Organic cation transporter protein-like</fullName>
    </submittedName>
</protein>
<dbReference type="RefSeq" id="XP_026738998.1">
    <property type="nucleotide sequence ID" value="XM_026883197.1"/>
</dbReference>
<feature type="transmembrane region" description="Helical" evidence="5">
    <location>
        <begin position="426"/>
        <end position="446"/>
    </location>
</feature>
<accession>A0A7E5WEB0</accession>
<feature type="transmembrane region" description="Helical" evidence="5">
    <location>
        <begin position="224"/>
        <end position="242"/>
    </location>
</feature>
<feature type="transmembrane region" description="Helical" evidence="5">
    <location>
        <begin position="339"/>
        <end position="360"/>
    </location>
</feature>
<comment type="subcellular location">
    <subcellularLocation>
        <location evidence="1">Membrane</location>
        <topology evidence="1">Multi-pass membrane protein</topology>
    </subcellularLocation>
</comment>
<gene>
    <name evidence="8 9" type="primary">LOC113501896</name>
</gene>
<feature type="transmembrane region" description="Helical" evidence="5">
    <location>
        <begin position="367"/>
        <end position="386"/>
    </location>
</feature>
<name>A0A7E5WEB0_TRINI</name>